<keyword evidence="3" id="KW-0560">Oxidoreductase</keyword>
<evidence type="ECO:0000313" key="5">
    <source>
        <dbReference type="Proteomes" id="UP000635316"/>
    </source>
</evidence>
<sequence length="591" mass="65832">MLVVSWSLVLAEEQISDDEQVNNWLSAFERALKKEDADGIAALFSAECHWRDMFAFTWNISPCEGQGQIVAQLLENQPRVQARMFSIAKDSIAPRRVKRIGVEVIEAIISFETAFSRGKGVIRLLPEQGKVWVFMTSLQELIGHEEKIGANRPDGSESMREFGGPNWADRREQELRFEDRDPVVLIVGAGQSGLTMAARLRALGVEALCVDRHERVGDSWRKRYHSLALHNQVSLNQMAYMPFPETWPKYISKDMVANWLEHYAWALECNVWMSSGLEQASYDEAAGHWHAVVKRKDGTTRKMKPKHIVFANGIVGAPKIPNLPGLADFTGTVLHTHDYKSGQAWAGKNVLVLGTGTSGHDIAQDLFGHGANVKMIQRGATAIASLDAVGMAYTSYYKEDLPIKDADLLAQSVTYPLAVRNAQAVTKLQHEIDRELHEGLRARGFKLDSAQDNTGYLMKVRRTHAGYYFNCGCSDLIVDGKIGLVHFQDIEKFVADGALMKDGRIEQADLIVAATGYQTQQEVVRELLGNEVADKVGQIWGIDSTGEVANMYKPTAQKGLWFLGSGLSQARMYTHYVALQIKGREIGLINE</sequence>
<dbReference type="EMBL" id="JAENGP010000012">
    <property type="protein sequence ID" value="MBK1781758.1"/>
    <property type="molecule type" value="Genomic_DNA"/>
</dbReference>
<dbReference type="InterPro" id="IPR050982">
    <property type="entry name" value="Auxin_biosynth/cation_transpt"/>
</dbReference>
<evidence type="ECO:0000256" key="3">
    <source>
        <dbReference type="ARBA" id="ARBA00023002"/>
    </source>
</evidence>
<dbReference type="PANTHER" id="PTHR43539">
    <property type="entry name" value="FLAVIN-BINDING MONOOXYGENASE-LIKE PROTEIN (AFU_ORTHOLOGUE AFUA_4G09220)"/>
    <property type="match status" value="1"/>
</dbReference>
<evidence type="ECO:0000256" key="1">
    <source>
        <dbReference type="ARBA" id="ARBA00022630"/>
    </source>
</evidence>
<dbReference type="SUPFAM" id="SSF51905">
    <property type="entry name" value="FAD/NAD(P)-binding domain"/>
    <property type="match status" value="2"/>
</dbReference>
<dbReference type="SUPFAM" id="SSF54427">
    <property type="entry name" value="NTF2-like"/>
    <property type="match status" value="1"/>
</dbReference>
<dbReference type="InterPro" id="IPR020946">
    <property type="entry name" value="Flavin_mOase-like"/>
</dbReference>
<comment type="caution">
    <text evidence="4">The sequence shown here is derived from an EMBL/GenBank/DDBJ whole genome shotgun (WGS) entry which is preliminary data.</text>
</comment>
<dbReference type="Proteomes" id="UP000635316">
    <property type="component" value="Unassembled WGS sequence"/>
</dbReference>
<dbReference type="Gene3D" id="3.50.50.60">
    <property type="entry name" value="FAD/NAD(P)-binding domain"/>
    <property type="match status" value="1"/>
</dbReference>
<reference evidence="4 5" key="1">
    <citation type="submission" date="2020-12" db="EMBL/GenBank/DDBJ databases">
        <authorList>
            <person name="Lu T."/>
            <person name="Wang Q."/>
            <person name="Han X."/>
        </authorList>
    </citation>
    <scope>NUCLEOTIDE SEQUENCE [LARGE SCALE GENOMIC DNA]</scope>
    <source>
        <strain evidence="4 5">WQ 585</strain>
    </source>
</reference>
<dbReference type="PANTHER" id="PTHR43539:SF68">
    <property type="entry name" value="FLAVIN-BINDING MONOOXYGENASE-LIKE PROTEIN (AFU_ORTHOLOGUE AFUA_4G09220)"/>
    <property type="match status" value="1"/>
</dbReference>
<organism evidence="4 5">
    <name type="scientific">Advenella mandrilli</name>
    <dbReference type="NCBI Taxonomy" id="2800330"/>
    <lineage>
        <taxon>Bacteria</taxon>
        <taxon>Pseudomonadati</taxon>
        <taxon>Pseudomonadota</taxon>
        <taxon>Betaproteobacteria</taxon>
        <taxon>Burkholderiales</taxon>
        <taxon>Alcaligenaceae</taxon>
    </lineage>
</organism>
<accession>A0ABS1EES8</accession>
<evidence type="ECO:0000313" key="4">
    <source>
        <dbReference type="EMBL" id="MBK1781758.1"/>
    </source>
</evidence>
<dbReference type="InterPro" id="IPR032710">
    <property type="entry name" value="NTF2-like_dom_sf"/>
</dbReference>
<keyword evidence="1" id="KW-0285">Flavoprotein</keyword>
<gene>
    <name evidence="4" type="ORF">JHL22_11070</name>
</gene>
<name>A0ABS1EES8_9BURK</name>
<keyword evidence="2" id="KW-0274">FAD</keyword>
<keyword evidence="5" id="KW-1185">Reference proteome</keyword>
<dbReference type="RefSeq" id="WP_200237280.1">
    <property type="nucleotide sequence ID" value="NZ_JAENGP010000012.1"/>
</dbReference>
<dbReference type="Pfam" id="PF00743">
    <property type="entry name" value="FMO-like"/>
    <property type="match status" value="1"/>
</dbReference>
<evidence type="ECO:0000256" key="2">
    <source>
        <dbReference type="ARBA" id="ARBA00022827"/>
    </source>
</evidence>
<protein>
    <submittedName>
        <fullName evidence="4">NAD(P)-binding domain-containing protein</fullName>
    </submittedName>
</protein>
<dbReference type="InterPro" id="IPR036188">
    <property type="entry name" value="FAD/NAD-bd_sf"/>
</dbReference>
<proteinExistence type="predicted"/>